<dbReference type="Proteomes" id="UP000265618">
    <property type="component" value="Unassembled WGS sequence"/>
</dbReference>
<sequence length="38" mass="3830">MRVSPLTVAALSDSSDTTPGRSSLLSTPVAVLSLSLSL</sequence>
<proteinExistence type="predicted"/>
<dbReference type="AlphaFoldDB" id="A0A9K3DB90"/>
<protein>
    <submittedName>
        <fullName evidence="2">Uncharacterized protein</fullName>
    </submittedName>
</protein>
<organism evidence="2 3">
    <name type="scientific">Kipferlia bialata</name>
    <dbReference type="NCBI Taxonomy" id="797122"/>
    <lineage>
        <taxon>Eukaryota</taxon>
        <taxon>Metamonada</taxon>
        <taxon>Carpediemonas-like organisms</taxon>
        <taxon>Kipferlia</taxon>
    </lineage>
</organism>
<reference evidence="2 3" key="1">
    <citation type="journal article" date="2018" name="PLoS ONE">
        <title>The draft genome of Kipferlia bialata reveals reductive genome evolution in fornicate parasites.</title>
        <authorList>
            <person name="Tanifuji G."/>
            <person name="Takabayashi S."/>
            <person name="Kume K."/>
            <person name="Takagi M."/>
            <person name="Nakayama T."/>
            <person name="Kamikawa R."/>
            <person name="Inagaki Y."/>
            <person name="Hashimoto T."/>
        </authorList>
    </citation>
    <scope>NUCLEOTIDE SEQUENCE [LARGE SCALE GENOMIC DNA]</scope>
    <source>
        <strain evidence="2">NY0173</strain>
    </source>
</reference>
<accession>A0A9K3DB90</accession>
<feature type="non-terminal residue" evidence="2">
    <location>
        <position position="1"/>
    </location>
</feature>
<dbReference type="EMBL" id="BDIP01009531">
    <property type="protein sequence ID" value="GIQ92364.1"/>
    <property type="molecule type" value="Genomic_DNA"/>
</dbReference>
<feature type="region of interest" description="Disordered" evidence="1">
    <location>
        <begin position="1"/>
        <end position="24"/>
    </location>
</feature>
<evidence type="ECO:0000313" key="3">
    <source>
        <dbReference type="Proteomes" id="UP000265618"/>
    </source>
</evidence>
<gene>
    <name evidence="2" type="ORF">KIPB_016089</name>
</gene>
<evidence type="ECO:0000256" key="1">
    <source>
        <dbReference type="SAM" id="MobiDB-lite"/>
    </source>
</evidence>
<evidence type="ECO:0000313" key="2">
    <source>
        <dbReference type="EMBL" id="GIQ92364.1"/>
    </source>
</evidence>
<feature type="compositionally biased region" description="Polar residues" evidence="1">
    <location>
        <begin position="12"/>
        <end position="24"/>
    </location>
</feature>
<name>A0A9K3DB90_9EUKA</name>
<comment type="caution">
    <text evidence="2">The sequence shown here is derived from an EMBL/GenBank/DDBJ whole genome shotgun (WGS) entry which is preliminary data.</text>
</comment>
<keyword evidence="3" id="KW-1185">Reference proteome</keyword>